<evidence type="ECO:0000313" key="2">
    <source>
        <dbReference type="EMBL" id="GKZ24650.1"/>
    </source>
</evidence>
<accession>A0A9W6DR40</accession>
<dbReference type="InterPro" id="IPR029063">
    <property type="entry name" value="SAM-dependent_MTases_sf"/>
</dbReference>
<dbReference type="SUPFAM" id="SSF53335">
    <property type="entry name" value="S-adenosyl-L-methionine-dependent methyltransferases"/>
    <property type="match status" value="1"/>
</dbReference>
<comment type="caution">
    <text evidence="2">The sequence shown here is derived from an EMBL/GenBank/DDBJ whole genome shotgun (WGS) entry which is preliminary data.</text>
</comment>
<dbReference type="CDD" id="cd02440">
    <property type="entry name" value="AdoMet_MTases"/>
    <property type="match status" value="1"/>
</dbReference>
<dbReference type="Proteomes" id="UP001143548">
    <property type="component" value="Unassembled WGS sequence"/>
</dbReference>
<name>A0A9W6DR40_9EURO</name>
<sequence>MSDVYAENLQRDAEESRRLDEQFDLLSENLGYLIHPEILSSLRRSNNPPIKIADLATGTARFLRQVAESSDPILADARFDGSDLSAAQFPVSSSLPSNIHLRLHDVRAPVPREWEGCYDLVHVRQIAAGLVPDEWQPVVANIARLLKPGGAMQ</sequence>
<reference evidence="2" key="1">
    <citation type="submission" date="2022-07" db="EMBL/GenBank/DDBJ databases">
        <title>Taxonomy of Aspergillus series Nigri: significant species reduction supported by multi-species coalescent approaches.</title>
        <authorList>
            <person name="Bian C."/>
            <person name="Kusuya Y."/>
            <person name="Sklenar F."/>
            <person name="D'hooge E."/>
            <person name="Yaguchi T."/>
            <person name="Takahashi H."/>
            <person name="Hubka V."/>
        </authorList>
    </citation>
    <scope>NUCLEOTIDE SEQUENCE</scope>
    <source>
        <strain evidence="2">CBS 733.88</strain>
    </source>
</reference>
<protein>
    <recommendedName>
        <fullName evidence="1">Methyltransferase domain-containing protein</fullName>
    </recommendedName>
</protein>
<dbReference type="Pfam" id="PF13649">
    <property type="entry name" value="Methyltransf_25"/>
    <property type="match status" value="1"/>
</dbReference>
<dbReference type="EMBL" id="BROQ01000091">
    <property type="protein sequence ID" value="GKZ24650.1"/>
    <property type="molecule type" value="Genomic_DNA"/>
</dbReference>
<organism evidence="2 3">
    <name type="scientific">Aspergillus brasiliensis</name>
    <dbReference type="NCBI Taxonomy" id="319629"/>
    <lineage>
        <taxon>Eukaryota</taxon>
        <taxon>Fungi</taxon>
        <taxon>Dikarya</taxon>
        <taxon>Ascomycota</taxon>
        <taxon>Pezizomycotina</taxon>
        <taxon>Eurotiomycetes</taxon>
        <taxon>Eurotiomycetidae</taxon>
        <taxon>Eurotiales</taxon>
        <taxon>Aspergillaceae</taxon>
        <taxon>Aspergillus</taxon>
        <taxon>Aspergillus subgen. Circumdati</taxon>
    </lineage>
</organism>
<evidence type="ECO:0000259" key="1">
    <source>
        <dbReference type="Pfam" id="PF13649"/>
    </source>
</evidence>
<dbReference type="PANTHER" id="PTHR43591:SF50">
    <property type="entry name" value="METHYLTRANSFERASE DOMAIN-CONTAINING PROTEIN-RELATED"/>
    <property type="match status" value="1"/>
</dbReference>
<dbReference type="PANTHER" id="PTHR43591">
    <property type="entry name" value="METHYLTRANSFERASE"/>
    <property type="match status" value="1"/>
</dbReference>
<dbReference type="InterPro" id="IPR041698">
    <property type="entry name" value="Methyltransf_25"/>
</dbReference>
<proteinExistence type="predicted"/>
<dbReference type="AlphaFoldDB" id="A0A9W6DR40"/>
<dbReference type="Gene3D" id="3.40.50.150">
    <property type="entry name" value="Vaccinia Virus protein VP39"/>
    <property type="match status" value="1"/>
</dbReference>
<feature type="domain" description="Methyltransferase" evidence="1">
    <location>
        <begin position="52"/>
        <end position="150"/>
    </location>
</feature>
<gene>
    <name evidence="2" type="ORF">AbraCBS73388_011641</name>
</gene>
<evidence type="ECO:0000313" key="3">
    <source>
        <dbReference type="Proteomes" id="UP001143548"/>
    </source>
</evidence>